<organism evidence="2 3">
    <name type="scientific">Pleurodeles waltl</name>
    <name type="common">Iberian ribbed newt</name>
    <dbReference type="NCBI Taxonomy" id="8319"/>
    <lineage>
        <taxon>Eukaryota</taxon>
        <taxon>Metazoa</taxon>
        <taxon>Chordata</taxon>
        <taxon>Craniata</taxon>
        <taxon>Vertebrata</taxon>
        <taxon>Euteleostomi</taxon>
        <taxon>Amphibia</taxon>
        <taxon>Batrachia</taxon>
        <taxon>Caudata</taxon>
        <taxon>Salamandroidea</taxon>
        <taxon>Salamandridae</taxon>
        <taxon>Pleurodelinae</taxon>
        <taxon>Pleurodeles</taxon>
    </lineage>
</organism>
<proteinExistence type="predicted"/>
<gene>
    <name evidence="2" type="ORF">NDU88_005153</name>
</gene>
<evidence type="ECO:0000313" key="2">
    <source>
        <dbReference type="EMBL" id="KAJ1173317.1"/>
    </source>
</evidence>
<evidence type="ECO:0000256" key="1">
    <source>
        <dbReference type="SAM" id="MobiDB-lite"/>
    </source>
</evidence>
<dbReference type="EMBL" id="JANPWB010000007">
    <property type="protein sequence ID" value="KAJ1173317.1"/>
    <property type="molecule type" value="Genomic_DNA"/>
</dbReference>
<protein>
    <submittedName>
        <fullName evidence="2">Uncharacterized protein</fullName>
    </submittedName>
</protein>
<feature type="compositionally biased region" description="Basic and acidic residues" evidence="1">
    <location>
        <begin position="66"/>
        <end position="75"/>
    </location>
</feature>
<reference evidence="2" key="1">
    <citation type="journal article" date="2022" name="bioRxiv">
        <title>Sequencing and chromosome-scale assembly of the giantPleurodeles waltlgenome.</title>
        <authorList>
            <person name="Brown T."/>
            <person name="Elewa A."/>
            <person name="Iarovenko S."/>
            <person name="Subramanian E."/>
            <person name="Araus A.J."/>
            <person name="Petzold A."/>
            <person name="Susuki M."/>
            <person name="Suzuki K.-i.T."/>
            <person name="Hayashi T."/>
            <person name="Toyoda A."/>
            <person name="Oliveira C."/>
            <person name="Osipova E."/>
            <person name="Leigh N.D."/>
            <person name="Simon A."/>
            <person name="Yun M.H."/>
        </authorList>
    </citation>
    <scope>NUCLEOTIDE SEQUENCE</scope>
    <source>
        <strain evidence="2">20211129_DDA</strain>
        <tissue evidence="2">Liver</tissue>
    </source>
</reference>
<accession>A0AAV7T9N1</accession>
<evidence type="ECO:0000313" key="3">
    <source>
        <dbReference type="Proteomes" id="UP001066276"/>
    </source>
</evidence>
<dbReference type="AlphaFoldDB" id="A0AAV7T9N1"/>
<sequence length="133" mass="13762">MSPQLSRRADPGAVLTTPASWVHSRSRLARAILVSHAAPLGNAGSPSALQFPAQVLAQAGTLNGAGDRRAHEGPRRGGTGGHAASWPSPTGVPWHHSPLLLVQSLSEVGSLLPARFSPLRLSGSARGPSLHRL</sequence>
<keyword evidence="3" id="KW-1185">Reference proteome</keyword>
<dbReference type="Proteomes" id="UP001066276">
    <property type="component" value="Chromosome 4_1"/>
</dbReference>
<feature type="region of interest" description="Disordered" evidence="1">
    <location>
        <begin position="60"/>
        <end position="90"/>
    </location>
</feature>
<comment type="caution">
    <text evidence="2">The sequence shown here is derived from an EMBL/GenBank/DDBJ whole genome shotgun (WGS) entry which is preliminary data.</text>
</comment>
<name>A0AAV7T9N1_PLEWA</name>